<protein>
    <submittedName>
        <fullName evidence="3">Uncharacterized protein</fullName>
    </submittedName>
</protein>
<keyword evidence="2" id="KW-0472">Membrane</keyword>
<evidence type="ECO:0000313" key="4">
    <source>
        <dbReference type="Proteomes" id="UP000588586"/>
    </source>
</evidence>
<gene>
    <name evidence="3" type="ORF">HJG52_19670</name>
</gene>
<dbReference type="Proteomes" id="UP000588586">
    <property type="component" value="Unassembled WGS sequence"/>
</dbReference>
<proteinExistence type="predicted"/>
<dbReference type="EMBL" id="JABEPQ010000007">
    <property type="protein sequence ID" value="NNM48210.1"/>
    <property type="molecule type" value="Genomic_DNA"/>
</dbReference>
<keyword evidence="2" id="KW-1133">Transmembrane helix</keyword>
<feature type="region of interest" description="Disordered" evidence="1">
    <location>
        <begin position="31"/>
        <end position="63"/>
    </location>
</feature>
<comment type="caution">
    <text evidence="3">The sequence shown here is derived from an EMBL/GenBank/DDBJ whole genome shotgun (WGS) entry which is preliminary data.</text>
</comment>
<dbReference type="RefSeq" id="WP_171245342.1">
    <property type="nucleotide sequence ID" value="NZ_JABEPQ010000007.1"/>
</dbReference>
<accession>A0A849HE56</accession>
<name>A0A849HE56_9MICO</name>
<evidence type="ECO:0000256" key="1">
    <source>
        <dbReference type="SAM" id="MobiDB-lite"/>
    </source>
</evidence>
<feature type="transmembrane region" description="Helical" evidence="2">
    <location>
        <begin position="6"/>
        <end position="28"/>
    </location>
</feature>
<feature type="region of interest" description="Disordered" evidence="1">
    <location>
        <begin position="77"/>
        <end position="109"/>
    </location>
</feature>
<dbReference type="AlphaFoldDB" id="A0A849HE56"/>
<keyword evidence="4" id="KW-1185">Reference proteome</keyword>
<feature type="compositionally biased region" description="Basic and acidic residues" evidence="1">
    <location>
        <begin position="89"/>
        <end position="109"/>
    </location>
</feature>
<evidence type="ECO:0000256" key="2">
    <source>
        <dbReference type="SAM" id="Phobius"/>
    </source>
</evidence>
<organism evidence="3 4">
    <name type="scientific">Knoellia koreensis</name>
    <dbReference type="NCBI Taxonomy" id="2730921"/>
    <lineage>
        <taxon>Bacteria</taxon>
        <taxon>Bacillati</taxon>
        <taxon>Actinomycetota</taxon>
        <taxon>Actinomycetes</taxon>
        <taxon>Micrococcales</taxon>
        <taxon>Intrasporangiaceae</taxon>
        <taxon>Knoellia</taxon>
    </lineage>
</organism>
<keyword evidence="2" id="KW-0812">Transmembrane</keyword>
<evidence type="ECO:0000313" key="3">
    <source>
        <dbReference type="EMBL" id="NNM48210.1"/>
    </source>
</evidence>
<feature type="compositionally biased region" description="Basic and acidic residues" evidence="1">
    <location>
        <begin position="31"/>
        <end position="40"/>
    </location>
</feature>
<sequence length="109" mass="11766">MTDATFILDLILGLALVTVVVGGALVLAGREAGEAREPATRHTHRVRGSGRDGNQIRGRKRGWASVCSDARRGARELARARAVATGTRPDPRLGTRDEPERDLSRRTSP</sequence>
<reference evidence="3 4" key="1">
    <citation type="submission" date="2020-04" db="EMBL/GenBank/DDBJ databases">
        <title>Knoellia sp. isolate from air conditioner.</title>
        <authorList>
            <person name="Chea S."/>
            <person name="Kim D.-U."/>
        </authorList>
    </citation>
    <scope>NUCLEOTIDE SEQUENCE [LARGE SCALE GENOMIC DNA]</scope>
    <source>
        <strain evidence="3 4">DB2414S</strain>
    </source>
</reference>